<sequence length="98" mass="11099">MEKKPDQINRGKRKQQSDDKNAMKSGKKMKKKPDQKKQQSAGEESDERKLPYATIPSAIFCILIAVILSVKLLNLEFSYCISPSASFYSLSVTFVRLV</sequence>
<keyword evidence="2" id="KW-1133">Transmembrane helix</keyword>
<evidence type="ECO:0000313" key="5">
    <source>
        <dbReference type="Proteomes" id="UP000002051"/>
    </source>
</evidence>
<keyword evidence="2" id="KW-0472">Membrane</keyword>
<reference evidence="4" key="3">
    <citation type="submission" date="2015-06" db="UniProtKB">
        <authorList>
            <consortium name="EnsemblPlants"/>
        </authorList>
    </citation>
    <scope>IDENTIFICATION</scope>
    <source>
        <strain evidence="4">cv. Jemalong A17</strain>
    </source>
</reference>
<reference evidence="3 5" key="1">
    <citation type="journal article" date="2011" name="Nature">
        <title>The Medicago genome provides insight into the evolution of rhizobial symbioses.</title>
        <authorList>
            <person name="Young N.D."/>
            <person name="Debelle F."/>
            <person name="Oldroyd G.E."/>
            <person name="Geurts R."/>
            <person name="Cannon S.B."/>
            <person name="Udvardi M.K."/>
            <person name="Benedito V.A."/>
            <person name="Mayer K.F."/>
            <person name="Gouzy J."/>
            <person name="Schoof H."/>
            <person name="Van de Peer Y."/>
            <person name="Proost S."/>
            <person name="Cook D.R."/>
            <person name="Meyers B.C."/>
            <person name="Spannagl M."/>
            <person name="Cheung F."/>
            <person name="De Mita S."/>
            <person name="Krishnakumar V."/>
            <person name="Gundlach H."/>
            <person name="Zhou S."/>
            <person name="Mudge J."/>
            <person name="Bharti A.K."/>
            <person name="Murray J.D."/>
            <person name="Naoumkina M.A."/>
            <person name="Rosen B."/>
            <person name="Silverstein K.A."/>
            <person name="Tang H."/>
            <person name="Rombauts S."/>
            <person name="Zhao P.X."/>
            <person name="Zhou P."/>
            <person name="Barbe V."/>
            <person name="Bardou P."/>
            <person name="Bechner M."/>
            <person name="Bellec A."/>
            <person name="Berger A."/>
            <person name="Berges H."/>
            <person name="Bidwell S."/>
            <person name="Bisseling T."/>
            <person name="Choisne N."/>
            <person name="Couloux A."/>
            <person name="Denny R."/>
            <person name="Deshpande S."/>
            <person name="Dai X."/>
            <person name="Doyle J.J."/>
            <person name="Dudez A.M."/>
            <person name="Farmer A.D."/>
            <person name="Fouteau S."/>
            <person name="Franken C."/>
            <person name="Gibelin C."/>
            <person name="Gish J."/>
            <person name="Goldstein S."/>
            <person name="Gonzalez A.J."/>
            <person name="Green P.J."/>
            <person name="Hallab A."/>
            <person name="Hartog M."/>
            <person name="Hua A."/>
            <person name="Humphray S.J."/>
            <person name="Jeong D.H."/>
            <person name="Jing Y."/>
            <person name="Jocker A."/>
            <person name="Kenton S.M."/>
            <person name="Kim D.J."/>
            <person name="Klee K."/>
            <person name="Lai H."/>
            <person name="Lang C."/>
            <person name="Lin S."/>
            <person name="Macmil S.L."/>
            <person name="Magdelenat G."/>
            <person name="Matthews L."/>
            <person name="McCorrison J."/>
            <person name="Monaghan E.L."/>
            <person name="Mun J.H."/>
            <person name="Najar F.Z."/>
            <person name="Nicholson C."/>
            <person name="Noirot C."/>
            <person name="O'Bleness M."/>
            <person name="Paule C.R."/>
            <person name="Poulain J."/>
            <person name="Prion F."/>
            <person name="Qin B."/>
            <person name="Qu C."/>
            <person name="Retzel E.F."/>
            <person name="Riddle C."/>
            <person name="Sallet E."/>
            <person name="Samain S."/>
            <person name="Samson N."/>
            <person name="Sanders I."/>
            <person name="Saurat O."/>
            <person name="Scarpelli C."/>
            <person name="Schiex T."/>
            <person name="Segurens B."/>
            <person name="Severin A.J."/>
            <person name="Sherrier D.J."/>
            <person name="Shi R."/>
            <person name="Sims S."/>
            <person name="Singer S.R."/>
            <person name="Sinharoy S."/>
            <person name="Sterck L."/>
            <person name="Viollet A."/>
            <person name="Wang B.B."/>
            <person name="Wang K."/>
            <person name="Wang M."/>
            <person name="Wang X."/>
            <person name="Warfsmann J."/>
            <person name="Weissenbach J."/>
            <person name="White D.D."/>
            <person name="White J.D."/>
            <person name="Wiley G.B."/>
            <person name="Wincker P."/>
            <person name="Xing Y."/>
            <person name="Yang L."/>
            <person name="Yao Z."/>
            <person name="Ying F."/>
            <person name="Zhai J."/>
            <person name="Zhou L."/>
            <person name="Zuber A."/>
            <person name="Denarie J."/>
            <person name="Dixon R.A."/>
            <person name="May G.D."/>
            <person name="Schwartz D.C."/>
            <person name="Rogers J."/>
            <person name="Quetier F."/>
            <person name="Town C.D."/>
            <person name="Roe B.A."/>
        </authorList>
    </citation>
    <scope>NUCLEOTIDE SEQUENCE [LARGE SCALE GENOMIC DNA]</scope>
    <source>
        <strain evidence="3">A17</strain>
        <strain evidence="4 5">cv. Jemalong A17</strain>
    </source>
</reference>
<gene>
    <name evidence="3" type="ORF">MTR_0023s0280</name>
</gene>
<accession>A0A072TIE9</accession>
<evidence type="ECO:0000313" key="4">
    <source>
        <dbReference type="EnsemblPlants" id="KEH17329"/>
    </source>
</evidence>
<feature type="compositionally biased region" description="Basic residues" evidence="1">
    <location>
        <begin position="25"/>
        <end position="34"/>
    </location>
</feature>
<name>A0A072TIE9_MEDTR</name>
<feature type="region of interest" description="Disordered" evidence="1">
    <location>
        <begin position="1"/>
        <end position="48"/>
    </location>
</feature>
<organism evidence="3 5">
    <name type="scientific">Medicago truncatula</name>
    <name type="common">Barrel medic</name>
    <name type="synonym">Medicago tribuloides</name>
    <dbReference type="NCBI Taxonomy" id="3880"/>
    <lineage>
        <taxon>Eukaryota</taxon>
        <taxon>Viridiplantae</taxon>
        <taxon>Streptophyta</taxon>
        <taxon>Embryophyta</taxon>
        <taxon>Tracheophyta</taxon>
        <taxon>Spermatophyta</taxon>
        <taxon>Magnoliopsida</taxon>
        <taxon>eudicotyledons</taxon>
        <taxon>Gunneridae</taxon>
        <taxon>Pentapetalae</taxon>
        <taxon>rosids</taxon>
        <taxon>fabids</taxon>
        <taxon>Fabales</taxon>
        <taxon>Fabaceae</taxon>
        <taxon>Papilionoideae</taxon>
        <taxon>50 kb inversion clade</taxon>
        <taxon>NPAAA clade</taxon>
        <taxon>Hologalegina</taxon>
        <taxon>IRL clade</taxon>
        <taxon>Trifolieae</taxon>
        <taxon>Medicago</taxon>
    </lineage>
</organism>
<reference evidence="3 5" key="2">
    <citation type="journal article" date="2014" name="BMC Genomics">
        <title>An improved genome release (version Mt4.0) for the model legume Medicago truncatula.</title>
        <authorList>
            <person name="Tang H."/>
            <person name="Krishnakumar V."/>
            <person name="Bidwell S."/>
            <person name="Rosen B."/>
            <person name="Chan A."/>
            <person name="Zhou S."/>
            <person name="Gentzbittel L."/>
            <person name="Childs K.L."/>
            <person name="Yandell M."/>
            <person name="Gundlach H."/>
            <person name="Mayer K.F."/>
            <person name="Schwartz D.C."/>
            <person name="Town C.D."/>
        </authorList>
    </citation>
    <scope>GENOME REANNOTATION</scope>
    <source>
        <strain evidence="3">A17</strain>
        <strain evidence="4 5">cv. Jemalong A17</strain>
    </source>
</reference>
<feature type="compositionally biased region" description="Basic and acidic residues" evidence="1">
    <location>
        <begin position="1"/>
        <end position="22"/>
    </location>
</feature>
<dbReference type="HOGENOM" id="CLU_2336901_0_0_1"/>
<evidence type="ECO:0000256" key="1">
    <source>
        <dbReference type="SAM" id="MobiDB-lite"/>
    </source>
</evidence>
<proteinExistence type="predicted"/>
<keyword evidence="2 3" id="KW-0812">Transmembrane</keyword>
<evidence type="ECO:0000256" key="2">
    <source>
        <dbReference type="SAM" id="Phobius"/>
    </source>
</evidence>
<dbReference type="EMBL" id="KL402748">
    <property type="protein sequence ID" value="KEH17329.1"/>
    <property type="molecule type" value="Genomic_DNA"/>
</dbReference>
<feature type="transmembrane region" description="Helical" evidence="2">
    <location>
        <begin position="50"/>
        <end position="70"/>
    </location>
</feature>
<dbReference type="Proteomes" id="UP000002051">
    <property type="component" value="Unassembled WGS sequence"/>
</dbReference>
<evidence type="ECO:0000313" key="3">
    <source>
        <dbReference type="EMBL" id="KEH17329.1"/>
    </source>
</evidence>
<protein>
    <submittedName>
        <fullName evidence="3">Transmembrane protein, putative</fullName>
    </submittedName>
</protein>
<dbReference type="EnsemblPlants" id="KEH17329">
    <property type="protein sequence ID" value="KEH17329"/>
    <property type="gene ID" value="MTR_0023s0280"/>
</dbReference>
<dbReference type="AlphaFoldDB" id="A0A072TIE9"/>
<keyword evidence="5" id="KW-1185">Reference proteome</keyword>